<keyword evidence="3" id="KW-0732">Signal</keyword>
<dbReference type="CDD" id="cd05819">
    <property type="entry name" value="NHL"/>
    <property type="match status" value="1"/>
</dbReference>
<keyword evidence="1" id="KW-0677">Repeat</keyword>
<dbReference type="GO" id="GO:0008270">
    <property type="term" value="F:zinc ion binding"/>
    <property type="evidence" value="ECO:0007669"/>
    <property type="project" value="UniProtKB-KW"/>
</dbReference>
<dbReference type="InterPro" id="IPR011042">
    <property type="entry name" value="6-blade_b-propeller_TolB-like"/>
</dbReference>
<name>A0A819CX36_9BILA</name>
<proteinExistence type="predicted"/>
<feature type="chain" id="PRO_5032833557" description="NHL repeat containing protein-like protein" evidence="3">
    <location>
        <begin position="19"/>
        <end position="268"/>
    </location>
</feature>
<protein>
    <recommendedName>
        <fullName evidence="6">NHL repeat containing protein-like protein</fullName>
    </recommendedName>
</protein>
<organism evidence="4 5">
    <name type="scientific">Adineta steineri</name>
    <dbReference type="NCBI Taxonomy" id="433720"/>
    <lineage>
        <taxon>Eukaryota</taxon>
        <taxon>Metazoa</taxon>
        <taxon>Spiralia</taxon>
        <taxon>Gnathifera</taxon>
        <taxon>Rotifera</taxon>
        <taxon>Eurotatoria</taxon>
        <taxon>Bdelloidea</taxon>
        <taxon>Adinetida</taxon>
        <taxon>Adinetidae</taxon>
        <taxon>Adineta</taxon>
    </lineage>
</organism>
<dbReference type="PANTHER" id="PTHR24104:SF25">
    <property type="entry name" value="PROTEIN LIN-41"/>
    <property type="match status" value="1"/>
</dbReference>
<gene>
    <name evidence="4" type="ORF">KXQ929_LOCUS18558</name>
</gene>
<sequence length="268" mass="29628">MILILCFLVYGLSLDTNGSIYTLDGDNTRVTKGIQGSSSSTIVASGNGTESNVNQIGGSFGMFIDSSASNIWIADKINHRIVKWSSPTTSTVVCGSYGSNDNQLSYPDGLSVDTSDSDTLYVADSGNHRVQMWLPGATSGKTVAGITSYYGGGLNQLWFPKTLIVDNDKNMFINDRYNNRILKWKTGASSGVLIAGVLSRETASNQLNNPWGINESCSHFTFWPRFSWCRGQEKLMHVAFQPQIYYLKKKITCWQLFQLHIDDDTSLR</sequence>
<accession>A0A819CX36</accession>
<dbReference type="Proteomes" id="UP000663868">
    <property type="component" value="Unassembled WGS sequence"/>
</dbReference>
<dbReference type="AlphaFoldDB" id="A0A819CX36"/>
<dbReference type="EMBL" id="CAJOBB010001216">
    <property type="protein sequence ID" value="CAF3826167.1"/>
    <property type="molecule type" value="Genomic_DNA"/>
</dbReference>
<dbReference type="InterPro" id="IPR001258">
    <property type="entry name" value="NHL_repeat"/>
</dbReference>
<evidence type="ECO:0000256" key="3">
    <source>
        <dbReference type="SAM" id="SignalP"/>
    </source>
</evidence>
<reference evidence="4" key="1">
    <citation type="submission" date="2021-02" db="EMBL/GenBank/DDBJ databases">
        <authorList>
            <person name="Nowell W R."/>
        </authorList>
    </citation>
    <scope>NUCLEOTIDE SEQUENCE</scope>
</reference>
<feature type="signal peptide" evidence="3">
    <location>
        <begin position="1"/>
        <end position="18"/>
    </location>
</feature>
<comment type="caution">
    <text evidence="4">The sequence shown here is derived from an EMBL/GenBank/DDBJ whole genome shotgun (WGS) entry which is preliminary data.</text>
</comment>
<dbReference type="Gene3D" id="2.120.10.30">
    <property type="entry name" value="TolB, C-terminal domain"/>
    <property type="match status" value="1"/>
</dbReference>
<dbReference type="InterPro" id="IPR050952">
    <property type="entry name" value="TRIM-NHL_E3_ligases"/>
</dbReference>
<evidence type="ECO:0000256" key="1">
    <source>
        <dbReference type="ARBA" id="ARBA00022737"/>
    </source>
</evidence>
<feature type="repeat" description="NHL" evidence="2">
    <location>
        <begin position="93"/>
        <end position="136"/>
    </location>
</feature>
<evidence type="ECO:0000313" key="4">
    <source>
        <dbReference type="EMBL" id="CAF3826167.1"/>
    </source>
</evidence>
<dbReference type="SUPFAM" id="SSF101898">
    <property type="entry name" value="NHL repeat"/>
    <property type="match status" value="1"/>
</dbReference>
<dbReference type="PANTHER" id="PTHR24104">
    <property type="entry name" value="E3 UBIQUITIN-PROTEIN LIGASE NHLRC1-RELATED"/>
    <property type="match status" value="1"/>
</dbReference>
<evidence type="ECO:0000256" key="2">
    <source>
        <dbReference type="PROSITE-ProRule" id="PRU00504"/>
    </source>
</evidence>
<dbReference type="Pfam" id="PF01436">
    <property type="entry name" value="NHL"/>
    <property type="match status" value="1"/>
</dbReference>
<dbReference type="PROSITE" id="PS51125">
    <property type="entry name" value="NHL"/>
    <property type="match status" value="1"/>
</dbReference>
<dbReference type="Gene3D" id="2.40.10.500">
    <property type="match status" value="1"/>
</dbReference>
<evidence type="ECO:0000313" key="5">
    <source>
        <dbReference type="Proteomes" id="UP000663868"/>
    </source>
</evidence>
<evidence type="ECO:0008006" key="6">
    <source>
        <dbReference type="Google" id="ProtNLM"/>
    </source>
</evidence>